<feature type="transmembrane region" description="Helical" evidence="1">
    <location>
        <begin position="150"/>
        <end position="171"/>
    </location>
</feature>
<evidence type="ECO:0000256" key="1">
    <source>
        <dbReference type="SAM" id="Phobius"/>
    </source>
</evidence>
<organism evidence="2 3">
    <name type="scientific">Microlunatus phosphovorus (strain ATCC 700054 / DSM 10555 / JCM 9379 / NBRC 101784 / NCIMB 13414 / VKM Ac-1990 / NM-1)</name>
    <dbReference type="NCBI Taxonomy" id="1032480"/>
    <lineage>
        <taxon>Bacteria</taxon>
        <taxon>Bacillati</taxon>
        <taxon>Actinomycetota</taxon>
        <taxon>Actinomycetes</taxon>
        <taxon>Propionibacteriales</taxon>
        <taxon>Propionibacteriaceae</taxon>
        <taxon>Microlunatus</taxon>
    </lineage>
</organism>
<dbReference type="EMBL" id="AP012204">
    <property type="protein sequence ID" value="BAK37919.1"/>
    <property type="molecule type" value="Genomic_DNA"/>
</dbReference>
<dbReference type="KEGG" id="mph:MLP_49050"/>
<dbReference type="AlphaFoldDB" id="F5XFY5"/>
<evidence type="ECO:0000313" key="3">
    <source>
        <dbReference type="Proteomes" id="UP000007947"/>
    </source>
</evidence>
<keyword evidence="1" id="KW-0812">Transmembrane</keyword>
<reference evidence="2 3" key="1">
    <citation type="submission" date="2011-05" db="EMBL/GenBank/DDBJ databases">
        <title>Whole genome sequence of Microlunatus phosphovorus NM-1.</title>
        <authorList>
            <person name="Hosoyama A."/>
            <person name="Sasaki K."/>
            <person name="Harada T."/>
            <person name="Igarashi R."/>
            <person name="Kawakoshi A."/>
            <person name="Sasagawa M."/>
            <person name="Fukada J."/>
            <person name="Nakamura S."/>
            <person name="Katano Y."/>
            <person name="Hanada S."/>
            <person name="Kamagata Y."/>
            <person name="Nakamura N."/>
            <person name="Yamazaki S."/>
            <person name="Fujita N."/>
        </authorList>
    </citation>
    <scope>NUCLEOTIDE SEQUENCE [LARGE SCALE GENOMIC DNA]</scope>
    <source>
        <strain evidence="3">ATCC 700054 / DSM 10555 / JCM 9379 / NBRC 101784 / NCIMB 13414 / VKM Ac-1990 / NM-1</strain>
    </source>
</reference>
<gene>
    <name evidence="2" type="ordered locus">MLP_49050</name>
</gene>
<keyword evidence="1" id="KW-1133">Transmembrane helix</keyword>
<keyword evidence="3" id="KW-1185">Reference proteome</keyword>
<sequence>MGRFILLLVALPILGAAVGLLVATLMPTTYAAHSYVILITNSGGSDGSATNAAQATARVATKTSVLASAGADASLIRAAEEGRLTVTASPDAPLVDLVARAGTAEEAAKLSDELARCTEIQVNNFSKETAVSARVFATASMPLDPTLPNYPVNVLAGAALGVLASAVIFILRRPREGLRPRARM</sequence>
<proteinExistence type="predicted"/>
<name>F5XFY5_MICPN</name>
<dbReference type="RefSeq" id="WP_013865742.1">
    <property type="nucleotide sequence ID" value="NC_015635.1"/>
</dbReference>
<accession>F5XFY5</accession>
<dbReference type="STRING" id="1032480.MLP_49050"/>
<evidence type="ECO:0000313" key="2">
    <source>
        <dbReference type="EMBL" id="BAK37919.1"/>
    </source>
</evidence>
<keyword evidence="1" id="KW-0472">Membrane</keyword>
<dbReference type="Proteomes" id="UP000007947">
    <property type="component" value="Chromosome"/>
</dbReference>
<dbReference type="HOGENOM" id="CLU_1466624_0_0_11"/>
<protein>
    <recommendedName>
        <fullName evidence="4">Polysaccharide chain length determinant N-terminal domain-containing protein</fullName>
    </recommendedName>
</protein>
<evidence type="ECO:0008006" key="4">
    <source>
        <dbReference type="Google" id="ProtNLM"/>
    </source>
</evidence>